<dbReference type="InterPro" id="IPR017938">
    <property type="entry name" value="Riboflavin_synthase-like_b-brl"/>
</dbReference>
<dbReference type="Pfam" id="PF00111">
    <property type="entry name" value="Fer2"/>
    <property type="match status" value="1"/>
</dbReference>
<reference evidence="9 10" key="1">
    <citation type="submission" date="2018-07" db="EMBL/GenBank/DDBJ databases">
        <title>Motiliproteus coralliicola sp. nov., a bacterium isolated from Coral.</title>
        <authorList>
            <person name="Wang G."/>
        </authorList>
    </citation>
    <scope>NUCLEOTIDE SEQUENCE [LARGE SCALE GENOMIC DNA]</scope>
    <source>
        <strain evidence="9 10">C34</strain>
    </source>
</reference>
<dbReference type="Proteomes" id="UP000253769">
    <property type="component" value="Unassembled WGS sequence"/>
</dbReference>
<dbReference type="Pfam" id="PF22290">
    <property type="entry name" value="DmmA-like_N"/>
    <property type="match status" value="1"/>
</dbReference>
<dbReference type="InterPro" id="IPR054582">
    <property type="entry name" value="DmmA-like_N"/>
</dbReference>
<organism evidence="9 10">
    <name type="scientific">Motiliproteus coralliicola</name>
    <dbReference type="NCBI Taxonomy" id="2283196"/>
    <lineage>
        <taxon>Bacteria</taxon>
        <taxon>Pseudomonadati</taxon>
        <taxon>Pseudomonadota</taxon>
        <taxon>Gammaproteobacteria</taxon>
        <taxon>Oceanospirillales</taxon>
        <taxon>Oceanospirillaceae</taxon>
        <taxon>Motiliproteus</taxon>
    </lineage>
</organism>
<dbReference type="InterPro" id="IPR012349">
    <property type="entry name" value="Split_barrel_FMN-bd"/>
</dbReference>
<dbReference type="GO" id="GO:0051537">
    <property type="term" value="F:2 iron, 2 sulfur cluster binding"/>
    <property type="evidence" value="ECO:0007669"/>
    <property type="project" value="UniProtKB-KW"/>
</dbReference>
<dbReference type="PANTHER" id="PTHR47354">
    <property type="entry name" value="NADH OXIDOREDUCTASE HCR"/>
    <property type="match status" value="1"/>
</dbReference>
<dbReference type="InterPro" id="IPR001041">
    <property type="entry name" value="2Fe-2S_ferredoxin-type"/>
</dbReference>
<dbReference type="GO" id="GO:0016491">
    <property type="term" value="F:oxidoreductase activity"/>
    <property type="evidence" value="ECO:0007669"/>
    <property type="project" value="UniProtKB-KW"/>
</dbReference>
<dbReference type="PROSITE" id="PS51384">
    <property type="entry name" value="FAD_FR"/>
    <property type="match status" value="1"/>
</dbReference>
<dbReference type="SUPFAM" id="SSF50475">
    <property type="entry name" value="FMN-binding split barrel"/>
    <property type="match status" value="1"/>
</dbReference>
<feature type="domain" description="FAD-binding FR-type" evidence="8">
    <location>
        <begin position="215"/>
        <end position="321"/>
    </location>
</feature>
<keyword evidence="1" id="KW-0285">Flavoprotein</keyword>
<evidence type="ECO:0000313" key="10">
    <source>
        <dbReference type="Proteomes" id="UP000253769"/>
    </source>
</evidence>
<dbReference type="AlphaFoldDB" id="A0A369WSF4"/>
<evidence type="ECO:0000256" key="5">
    <source>
        <dbReference type="ARBA" id="ARBA00023004"/>
    </source>
</evidence>
<dbReference type="SUPFAM" id="SSF54292">
    <property type="entry name" value="2Fe-2S ferredoxin-like"/>
    <property type="match status" value="1"/>
</dbReference>
<dbReference type="InterPro" id="IPR039261">
    <property type="entry name" value="FNR_nucleotide-bd"/>
</dbReference>
<dbReference type="Gene3D" id="3.40.50.80">
    <property type="entry name" value="Nucleotide-binding domain of ferredoxin-NADP reductase (FNR) module"/>
    <property type="match status" value="1"/>
</dbReference>
<evidence type="ECO:0000259" key="7">
    <source>
        <dbReference type="PROSITE" id="PS51085"/>
    </source>
</evidence>
<dbReference type="InterPro" id="IPR011576">
    <property type="entry name" value="Pyridox_Oxase_N"/>
</dbReference>
<dbReference type="EMBL" id="QQOH01000001">
    <property type="protein sequence ID" value="RDE24612.1"/>
    <property type="molecule type" value="Genomic_DNA"/>
</dbReference>
<keyword evidence="2" id="KW-0001">2Fe-2S</keyword>
<dbReference type="Gene3D" id="3.10.20.30">
    <property type="match status" value="1"/>
</dbReference>
<dbReference type="InterPro" id="IPR036010">
    <property type="entry name" value="2Fe-2S_ferredoxin-like_sf"/>
</dbReference>
<keyword evidence="4" id="KW-0560">Oxidoreductase</keyword>
<comment type="caution">
    <text evidence="9">The sequence shown here is derived from an EMBL/GenBank/DDBJ whole genome shotgun (WGS) entry which is preliminary data.</text>
</comment>
<keyword evidence="6" id="KW-0411">Iron-sulfur</keyword>
<proteinExistence type="predicted"/>
<evidence type="ECO:0000313" key="9">
    <source>
        <dbReference type="EMBL" id="RDE24612.1"/>
    </source>
</evidence>
<evidence type="ECO:0000256" key="3">
    <source>
        <dbReference type="ARBA" id="ARBA00022723"/>
    </source>
</evidence>
<dbReference type="PANTHER" id="PTHR47354:SF1">
    <property type="entry name" value="CARNITINE MONOOXYGENASE REDUCTASE SUBUNIT"/>
    <property type="match status" value="1"/>
</dbReference>
<evidence type="ECO:0000256" key="2">
    <source>
        <dbReference type="ARBA" id="ARBA00022714"/>
    </source>
</evidence>
<dbReference type="InterPro" id="IPR012675">
    <property type="entry name" value="Beta-grasp_dom_sf"/>
</dbReference>
<dbReference type="Gene3D" id="2.40.30.10">
    <property type="entry name" value="Translation factors"/>
    <property type="match status" value="1"/>
</dbReference>
<dbReference type="SUPFAM" id="SSF63380">
    <property type="entry name" value="Riboflavin synthase domain-like"/>
    <property type="match status" value="1"/>
</dbReference>
<dbReference type="InterPro" id="IPR050415">
    <property type="entry name" value="MRET"/>
</dbReference>
<dbReference type="PROSITE" id="PS51085">
    <property type="entry name" value="2FE2S_FER_2"/>
    <property type="match status" value="1"/>
</dbReference>
<dbReference type="CDD" id="cd00207">
    <property type="entry name" value="fer2"/>
    <property type="match status" value="1"/>
</dbReference>
<dbReference type="PRINTS" id="PR00409">
    <property type="entry name" value="PHDIOXRDTASE"/>
</dbReference>
<dbReference type="Pfam" id="PF01243">
    <property type="entry name" value="PNPOx_N"/>
    <property type="match status" value="1"/>
</dbReference>
<evidence type="ECO:0000256" key="6">
    <source>
        <dbReference type="ARBA" id="ARBA00023014"/>
    </source>
</evidence>
<keyword evidence="10" id="KW-1185">Reference proteome</keyword>
<dbReference type="RefSeq" id="WP_114694199.1">
    <property type="nucleotide sequence ID" value="NZ_QQOH01000001.1"/>
</dbReference>
<evidence type="ECO:0000256" key="4">
    <source>
        <dbReference type="ARBA" id="ARBA00023002"/>
    </source>
</evidence>
<keyword evidence="5" id="KW-0408">Iron</keyword>
<dbReference type="InterPro" id="IPR017927">
    <property type="entry name" value="FAD-bd_FR_type"/>
</dbReference>
<sequence>MGHRFADIAFTPGIREIQRQQGSRDSYARMDQGEDYNHRIGPAEAEFIAARDSFYMASVSETGWPYLQHRGGKTGFVKVLGPDTLGFADYSGNRQYISTGNLQHDDRVALFFMDYPNQRRLKLLGRVQLVGLDQSETMSRLEDEDYQAQIERGMLIRVEAFDWNCPQHITPRYSEAELEVLMAPLQQQLDELRQSQPISARVADTDSVTQEVVGEGDLELVISGVRQLTPRVRAYELRATDGASLPEVEAGAHLPVPVPLSDDSWELRYYSIASNPKRRDIYEIAVLHEPDGKGGSDAIHRRYRLGLRLRVGLPGNHFRLHTDTRPAVLIAGGIGITPIKAMAQALQSRGAEFQLHYAGRSRVEMAYADRLQRSLGERLYLYPADESLRLDLNRLLRQAPDEALFYCCGPNRLLDALLAEAKSLGISTDRVRVERFAAGQGAADQPVLLELAKSGRQLEVAADQTLLDALLEAEVDIPHSCRTGQCRSCAVKVLAGEADHRDQALTQSEQQRLICPCVSRAKTPSLMLDL</sequence>
<gene>
    <name evidence="9" type="ORF">DV711_03220</name>
</gene>
<dbReference type="SUPFAM" id="SSF52343">
    <property type="entry name" value="Ferredoxin reductase-like, C-terminal NADP-linked domain"/>
    <property type="match status" value="1"/>
</dbReference>
<dbReference type="CDD" id="cd06185">
    <property type="entry name" value="PDR_like"/>
    <property type="match status" value="1"/>
</dbReference>
<evidence type="ECO:0000259" key="8">
    <source>
        <dbReference type="PROSITE" id="PS51384"/>
    </source>
</evidence>
<accession>A0A369WSF4</accession>
<dbReference type="OrthoDB" id="4258484at2"/>
<protein>
    <submittedName>
        <fullName evidence="9">Pyridoxamine 5'-phosphate oxidase</fullName>
    </submittedName>
</protein>
<name>A0A369WSF4_9GAMM</name>
<feature type="domain" description="2Fe-2S ferredoxin-type" evidence="7">
    <location>
        <begin position="445"/>
        <end position="530"/>
    </location>
</feature>
<keyword evidence="3" id="KW-0479">Metal-binding</keyword>
<evidence type="ECO:0000256" key="1">
    <source>
        <dbReference type="ARBA" id="ARBA00022630"/>
    </source>
</evidence>
<dbReference type="Gene3D" id="2.30.110.10">
    <property type="entry name" value="Electron Transport, Fmn-binding Protein, Chain A"/>
    <property type="match status" value="1"/>
</dbReference>
<dbReference type="GO" id="GO:0046872">
    <property type="term" value="F:metal ion binding"/>
    <property type="evidence" value="ECO:0007669"/>
    <property type="project" value="UniProtKB-KW"/>
</dbReference>